<keyword evidence="9 17" id="KW-0256">Endoplasmic reticulum</keyword>
<comment type="caution">
    <text evidence="24">The sequence shown here is derived from an EMBL/GenBank/DDBJ whole genome shotgun (WGS) entry which is preliminary data.</text>
</comment>
<dbReference type="InterPro" id="IPR001214">
    <property type="entry name" value="SET_dom"/>
</dbReference>
<evidence type="ECO:0000256" key="11">
    <source>
        <dbReference type="ARBA" id="ARBA00022989"/>
    </source>
</evidence>
<dbReference type="InterPro" id="IPR046341">
    <property type="entry name" value="SET_dom_sf"/>
</dbReference>
<sequence length="1146" mass="127705">MERPSNGGILYHEVQEANLCAVHCVNTVLQGPFFSEFDLAAVASDLDGKERQVMLEGAAAGTFSAGDFFSEESHNVSLGGDFSIQVLQKALEVWNLQVIPLNCRDAEPAQIDPELENAFICHLHDHWFCIRKVNGEWYNFDSLLAAPQHLSKFYLSAFLDSLRGSGWSIFIVKGNFPQECPLSSSEASNGFGQWLSPEDAERLLKTTGAVRRSSPSSTVGNRTSDNVDQQRPYEALSREEVRAFSEMEDDDLKAAIAASLLDACAAGANPGAVGSSSQKETEKQKKKEMTSHIPMVIPKPEPVTDSSPQTPIPPSSVFNFNNTTQSPLDPNLYTEFNNVAETFRSAFAQRLKRHEDVTVLDSLTGAIVPVPEEQDPDPDPVSYPSQSLKPRKPQERSSELVRITDVGPEGERQFREVVRKTRMIYDSLRIFLILEESREDLGRRRGRPDSKAASMMKERFLWLNRDKRIVGSIPGVQVGDIFFFRLELCVMGLHGQTQAGIDYLIGSRSSNGEPIATSVIVSGGYEDDDDQGDVIIYTGHGGQDKLGRQAEHQKLEGGNLAMERSMYYGIEVRVVRGFKYENSVSSKVYVYDGLFRIVDSWFDVGKSGFGVFKFRLERIGGQVEMGTSVLKFAKTLKTNPLSVRPSGYISFDISNRKENSPVYLFNDVDDDQEPLYYEYLATTSFPRGILSSSSSGGGDNASGCGCVNGCGSGCICETKNGGEFAYDYNGNLIRMRPLVHECGPGCKCPPTCRNRVTQKGLRSRLEVFRSVETGWGVRCLDILHAGAFICEYVGVALTREQANILTMNGDTLVYPARFCSDRWKDWGDLSQVFPDYERPSYPQIPPVDYAMDVSKLRNVACYISHSNDSNVIVQLVLHDHNNLMFPRVMLFAAENIPPMTELSLDYGVSDDEWSPKLAIYCNQSRENLNPSWSPVADLSSQMGMGSSLEKLFNKERTVHEILGGGIVADVMLWRKKNASVGIVTVTIGSWMVFETFSYTILTLLSSVLLLLLSILFLWSKSASILNRPSPPLTEFQVSEAMAEEASKLLRIHVNKLLQVSYDIAMGRDSELFIKVAVYLFLIAFIGSIMDFQTLCHAGVLVVMAVPAFYERYEDCIDGSIVLLYNKAKELYLRFKIWAYPEHKKLS</sequence>
<dbReference type="PROSITE" id="PS51015">
    <property type="entry name" value="YDG"/>
    <property type="match status" value="1"/>
</dbReference>
<evidence type="ECO:0000259" key="21">
    <source>
        <dbReference type="PROSITE" id="PS50867"/>
    </source>
</evidence>
<dbReference type="SMART" id="SM00466">
    <property type="entry name" value="SRA"/>
    <property type="match status" value="1"/>
</dbReference>
<evidence type="ECO:0000256" key="3">
    <source>
        <dbReference type="ARBA" id="ARBA00004584"/>
    </source>
</evidence>
<keyword evidence="5" id="KW-0645">Protease</keyword>
<dbReference type="Gene3D" id="3.90.70.40">
    <property type="match status" value="1"/>
</dbReference>
<dbReference type="PROSITE" id="PS50845">
    <property type="entry name" value="RETICULON"/>
    <property type="match status" value="1"/>
</dbReference>
<evidence type="ECO:0000256" key="6">
    <source>
        <dbReference type="ARBA" id="ARBA00022692"/>
    </source>
</evidence>
<dbReference type="Proteomes" id="UP000824890">
    <property type="component" value="Unassembled WGS sequence"/>
</dbReference>
<feature type="domain" description="Pre-SET" evidence="21">
    <location>
        <begin position="702"/>
        <end position="760"/>
    </location>
</feature>
<gene>
    <name evidence="24" type="ORF">HID58_082179</name>
</gene>
<dbReference type="SMART" id="SM01246">
    <property type="entry name" value="Josephin"/>
    <property type="match status" value="1"/>
</dbReference>
<evidence type="ECO:0000256" key="5">
    <source>
        <dbReference type="ARBA" id="ARBA00022670"/>
    </source>
</evidence>
<feature type="region of interest" description="Disordered" evidence="18">
    <location>
        <begin position="369"/>
        <end position="398"/>
    </location>
</feature>
<feature type="region of interest" description="Disordered" evidence="18">
    <location>
        <begin position="207"/>
        <end position="233"/>
    </location>
</feature>
<evidence type="ECO:0000256" key="15">
    <source>
        <dbReference type="PROSITE-ProRule" id="PRU00331"/>
    </source>
</evidence>
<feature type="transmembrane region" description="Helical" evidence="17">
    <location>
        <begin position="1071"/>
        <end position="1089"/>
    </location>
</feature>
<dbReference type="Pfam" id="PF02099">
    <property type="entry name" value="Josephin"/>
    <property type="match status" value="1"/>
</dbReference>
<evidence type="ECO:0000259" key="23">
    <source>
        <dbReference type="PROSITE" id="PS51015"/>
    </source>
</evidence>
<dbReference type="PRINTS" id="PR01233">
    <property type="entry name" value="JOSEPHIN"/>
</dbReference>
<dbReference type="PROSITE" id="PS50957">
    <property type="entry name" value="JOSEPHIN"/>
    <property type="match status" value="1"/>
</dbReference>
<dbReference type="PROSITE" id="PS51575">
    <property type="entry name" value="SAM_MT43_SUVAR39_2"/>
    <property type="match status" value="1"/>
</dbReference>
<keyword evidence="4" id="KW-0158">Chromosome</keyword>
<evidence type="ECO:0000256" key="10">
    <source>
        <dbReference type="ARBA" id="ARBA00022853"/>
    </source>
</evidence>
<keyword evidence="12 17" id="KW-0472">Membrane</keyword>
<keyword evidence="14" id="KW-0137">Centromere</keyword>
<protein>
    <recommendedName>
        <fullName evidence="17">Reticulon-like protein</fullName>
    </recommendedName>
</protein>
<keyword evidence="8 15" id="KW-0378">Hydrolase</keyword>
<evidence type="ECO:0000259" key="22">
    <source>
        <dbReference type="PROSITE" id="PS50957"/>
    </source>
</evidence>
<dbReference type="Gene3D" id="1.10.287.10">
    <property type="entry name" value="S15/NS1, RNA-binding"/>
    <property type="match status" value="1"/>
</dbReference>
<dbReference type="Gene3D" id="2.170.270.10">
    <property type="entry name" value="SET domain"/>
    <property type="match status" value="1"/>
</dbReference>
<evidence type="ECO:0000256" key="13">
    <source>
        <dbReference type="ARBA" id="ARBA00023242"/>
    </source>
</evidence>
<evidence type="ECO:0000256" key="1">
    <source>
        <dbReference type="ARBA" id="ARBA00000707"/>
    </source>
</evidence>
<evidence type="ECO:0000256" key="2">
    <source>
        <dbReference type="ARBA" id="ARBA00004477"/>
    </source>
</evidence>
<evidence type="ECO:0000259" key="19">
    <source>
        <dbReference type="PROSITE" id="PS50280"/>
    </source>
</evidence>
<reference evidence="24 25" key="1">
    <citation type="submission" date="2021-05" db="EMBL/GenBank/DDBJ databases">
        <title>Genome Assembly of Synthetic Allotetraploid Brassica napus Reveals Homoeologous Exchanges between Subgenomes.</title>
        <authorList>
            <person name="Davis J.T."/>
        </authorList>
    </citation>
    <scope>NUCLEOTIDE SEQUENCE [LARGE SCALE GENOMIC DNA]</scope>
    <source>
        <strain evidence="25">cv. Da-Ae</strain>
        <tissue evidence="24">Seedling</tissue>
    </source>
</reference>
<feature type="domain" description="Josephin" evidence="22">
    <location>
        <begin position="7"/>
        <end position="187"/>
    </location>
</feature>
<feature type="domain" description="SET" evidence="19">
    <location>
        <begin position="763"/>
        <end position="907"/>
    </location>
</feature>
<dbReference type="SUPFAM" id="SSF88697">
    <property type="entry name" value="PUA domain-like"/>
    <property type="match status" value="1"/>
</dbReference>
<feature type="domain" description="YDG" evidence="23">
    <location>
        <begin position="471"/>
        <end position="618"/>
    </location>
</feature>
<dbReference type="InterPro" id="IPR015947">
    <property type="entry name" value="PUA-like_sf"/>
</dbReference>
<dbReference type="InterPro" id="IPR051357">
    <property type="entry name" value="H3K9_HMTase_SUVAR3-9"/>
</dbReference>
<feature type="transmembrane region" description="Helical" evidence="17">
    <location>
        <begin position="996"/>
        <end position="1018"/>
    </location>
</feature>
<dbReference type="Gene3D" id="2.30.280.10">
    <property type="entry name" value="SRA-YDG"/>
    <property type="match status" value="1"/>
</dbReference>
<keyword evidence="25" id="KW-1185">Reference proteome</keyword>
<feature type="domain" description="Reticulon" evidence="20">
    <location>
        <begin position="967"/>
        <end position="1135"/>
    </location>
</feature>
<dbReference type="PROSITE" id="PS50867">
    <property type="entry name" value="PRE_SET"/>
    <property type="match status" value="1"/>
</dbReference>
<dbReference type="Pfam" id="PF02182">
    <property type="entry name" value="SAD_SRA"/>
    <property type="match status" value="1"/>
</dbReference>
<dbReference type="InterPro" id="IPR006155">
    <property type="entry name" value="Josephin"/>
</dbReference>
<dbReference type="Pfam" id="PF00856">
    <property type="entry name" value="SET"/>
    <property type="match status" value="1"/>
</dbReference>
<dbReference type="Pfam" id="PF05033">
    <property type="entry name" value="Pre-SET"/>
    <property type="match status" value="1"/>
</dbReference>
<feature type="active site" evidence="15">
    <location>
        <position position="141"/>
    </location>
</feature>
<evidence type="ECO:0000313" key="24">
    <source>
        <dbReference type="EMBL" id="KAH0864968.1"/>
    </source>
</evidence>
<evidence type="ECO:0000256" key="12">
    <source>
        <dbReference type="ARBA" id="ARBA00023136"/>
    </source>
</evidence>
<evidence type="ECO:0000313" key="25">
    <source>
        <dbReference type="Proteomes" id="UP000824890"/>
    </source>
</evidence>
<keyword evidence="6 17" id="KW-0812">Transmembrane</keyword>
<feature type="compositionally biased region" description="Polar residues" evidence="18">
    <location>
        <begin position="213"/>
        <end position="229"/>
    </location>
</feature>
<evidence type="ECO:0000256" key="14">
    <source>
        <dbReference type="ARBA" id="ARBA00023328"/>
    </source>
</evidence>
<dbReference type="Pfam" id="PF02453">
    <property type="entry name" value="Reticulon"/>
    <property type="match status" value="1"/>
</dbReference>
<keyword evidence="7" id="KW-0833">Ubl conjugation pathway</keyword>
<evidence type="ECO:0000256" key="16">
    <source>
        <dbReference type="PROSITE-ProRule" id="PRU00358"/>
    </source>
</evidence>
<keyword evidence="11 17" id="KW-1133">Transmembrane helix</keyword>
<dbReference type="PANTHER" id="PTHR45660:SF3">
    <property type="entry name" value="HISTONE-LYSINE N-METHYLTRANSFERASE FAMILY MEMBER SUVH9"/>
    <property type="match status" value="1"/>
</dbReference>
<evidence type="ECO:0000256" key="17">
    <source>
        <dbReference type="RuleBase" id="RU363132"/>
    </source>
</evidence>
<dbReference type="InterPro" id="IPR025794">
    <property type="entry name" value="H3-K9-MeTrfase_plant"/>
</dbReference>
<dbReference type="SMART" id="SM00317">
    <property type="entry name" value="SET"/>
    <property type="match status" value="1"/>
</dbReference>
<proteinExistence type="predicted"/>
<feature type="region of interest" description="Disordered" evidence="18">
    <location>
        <begin position="269"/>
        <end position="291"/>
    </location>
</feature>
<keyword evidence="10" id="KW-0156">Chromatin regulator</keyword>
<name>A0ABQ7Y9T2_BRANA</name>
<dbReference type="InterPro" id="IPR003388">
    <property type="entry name" value="Reticulon"/>
</dbReference>
<dbReference type="SMART" id="SM00468">
    <property type="entry name" value="PreSET"/>
    <property type="match status" value="1"/>
</dbReference>
<dbReference type="EMBL" id="JAGKQM010000018">
    <property type="protein sequence ID" value="KAH0864968.1"/>
    <property type="molecule type" value="Genomic_DNA"/>
</dbReference>
<dbReference type="InterPro" id="IPR007728">
    <property type="entry name" value="Pre-SET_dom"/>
</dbReference>
<evidence type="ECO:0000256" key="8">
    <source>
        <dbReference type="ARBA" id="ARBA00022801"/>
    </source>
</evidence>
<evidence type="ECO:0000256" key="4">
    <source>
        <dbReference type="ARBA" id="ARBA00022454"/>
    </source>
</evidence>
<keyword evidence="13 16" id="KW-0539">Nucleus</keyword>
<evidence type="ECO:0000256" key="7">
    <source>
        <dbReference type="ARBA" id="ARBA00022786"/>
    </source>
</evidence>
<dbReference type="PROSITE" id="PS50280">
    <property type="entry name" value="SET"/>
    <property type="match status" value="1"/>
</dbReference>
<comment type="catalytic activity">
    <reaction evidence="1">
        <text>Thiol-dependent hydrolysis of ester, thioester, amide, peptide and isopeptide bonds formed by the C-terminal Gly of ubiquitin (a 76-residue protein attached to proteins as an intracellular targeting signal).</text>
        <dbReference type="EC" id="3.4.19.12"/>
    </reaction>
</comment>
<comment type="subcellular location">
    <subcellularLocation>
        <location evidence="3">Chromosome</location>
        <location evidence="3">Centromere</location>
    </subcellularLocation>
    <subcellularLocation>
        <location evidence="2 17">Endoplasmic reticulum membrane</location>
        <topology evidence="2 17">Multi-pass membrane protein</topology>
    </subcellularLocation>
    <subcellularLocation>
        <location evidence="16">Nucleus</location>
    </subcellularLocation>
</comment>
<dbReference type="InterPro" id="IPR036987">
    <property type="entry name" value="SRA-YDG_sf"/>
</dbReference>
<feature type="compositionally biased region" description="Basic and acidic residues" evidence="18">
    <location>
        <begin position="279"/>
        <end position="290"/>
    </location>
</feature>
<evidence type="ECO:0000256" key="18">
    <source>
        <dbReference type="SAM" id="MobiDB-lite"/>
    </source>
</evidence>
<evidence type="ECO:0000256" key="9">
    <source>
        <dbReference type="ARBA" id="ARBA00022824"/>
    </source>
</evidence>
<dbReference type="SUPFAM" id="SSF82199">
    <property type="entry name" value="SET domain"/>
    <property type="match status" value="1"/>
</dbReference>
<organism evidence="24 25">
    <name type="scientific">Brassica napus</name>
    <name type="common">Rape</name>
    <dbReference type="NCBI Taxonomy" id="3708"/>
    <lineage>
        <taxon>Eukaryota</taxon>
        <taxon>Viridiplantae</taxon>
        <taxon>Streptophyta</taxon>
        <taxon>Embryophyta</taxon>
        <taxon>Tracheophyta</taxon>
        <taxon>Spermatophyta</taxon>
        <taxon>Magnoliopsida</taxon>
        <taxon>eudicotyledons</taxon>
        <taxon>Gunneridae</taxon>
        <taxon>Pentapetalae</taxon>
        <taxon>rosids</taxon>
        <taxon>malvids</taxon>
        <taxon>Brassicales</taxon>
        <taxon>Brassicaceae</taxon>
        <taxon>Brassiceae</taxon>
        <taxon>Brassica</taxon>
    </lineage>
</organism>
<dbReference type="InterPro" id="IPR003105">
    <property type="entry name" value="SRA_YDG"/>
</dbReference>
<feature type="active site" evidence="15">
    <location>
        <position position="126"/>
    </location>
</feature>
<accession>A0ABQ7Y9T2</accession>
<feature type="active site" evidence="15">
    <location>
        <position position="20"/>
    </location>
</feature>
<dbReference type="PANTHER" id="PTHR45660">
    <property type="entry name" value="HISTONE-LYSINE N-METHYLTRANSFERASE SETMAR"/>
    <property type="match status" value="1"/>
</dbReference>
<evidence type="ECO:0000259" key="20">
    <source>
        <dbReference type="PROSITE" id="PS50845"/>
    </source>
</evidence>